<dbReference type="FunFam" id="1.10.1420.10:FF:000004">
    <property type="entry name" value="DNA mismatch repair protein Msh3"/>
    <property type="match status" value="1"/>
</dbReference>
<dbReference type="PROSITE" id="PS00486">
    <property type="entry name" value="DNA_MISMATCH_REPAIR_2"/>
    <property type="match status" value="1"/>
</dbReference>
<accession>A0A0M8MJS1</accession>
<dbReference type="NCBIfam" id="NF003810">
    <property type="entry name" value="PRK05399.1"/>
    <property type="match status" value="1"/>
</dbReference>
<dbReference type="InterPro" id="IPR017261">
    <property type="entry name" value="DNA_mismatch_repair_MutS/MSH"/>
</dbReference>
<keyword evidence="4" id="KW-0067">ATP-binding</keyword>
<feature type="compositionally biased region" description="Low complexity" evidence="8">
    <location>
        <begin position="16"/>
        <end position="25"/>
    </location>
</feature>
<evidence type="ECO:0000256" key="8">
    <source>
        <dbReference type="SAM" id="MobiDB-lite"/>
    </source>
</evidence>
<organism evidence="10 11">
    <name type="scientific">Malassezia pachydermatis</name>
    <dbReference type="NCBI Taxonomy" id="77020"/>
    <lineage>
        <taxon>Eukaryota</taxon>
        <taxon>Fungi</taxon>
        <taxon>Dikarya</taxon>
        <taxon>Basidiomycota</taxon>
        <taxon>Ustilaginomycotina</taxon>
        <taxon>Malasseziomycetes</taxon>
        <taxon>Malasseziales</taxon>
        <taxon>Malasseziaceae</taxon>
        <taxon>Malassezia</taxon>
    </lineage>
</organism>
<reference evidence="10 11" key="1">
    <citation type="submission" date="2015-07" db="EMBL/GenBank/DDBJ databases">
        <title>Draft Genome Sequence of Malassezia furfur CBS1878 and Malassezia pachydermatis CBS1879.</title>
        <authorList>
            <person name="Triana S."/>
            <person name="Ohm R."/>
            <person name="Gonzalez A."/>
            <person name="DeCock H."/>
            <person name="Restrepo S."/>
            <person name="Celis A."/>
        </authorList>
    </citation>
    <scope>NUCLEOTIDE SEQUENCE [LARGE SCALE GENOMIC DNA]</scope>
    <source>
        <strain evidence="10 11">CBS 1879</strain>
    </source>
</reference>
<dbReference type="Pfam" id="PF01624">
    <property type="entry name" value="MutS_I"/>
    <property type="match status" value="1"/>
</dbReference>
<dbReference type="PANTHER" id="PTHR11361">
    <property type="entry name" value="DNA MISMATCH REPAIR PROTEIN MUTS FAMILY MEMBER"/>
    <property type="match status" value="1"/>
</dbReference>
<evidence type="ECO:0000256" key="3">
    <source>
        <dbReference type="ARBA" id="ARBA00022763"/>
    </source>
</evidence>
<dbReference type="STRING" id="77020.A0A0M8MJS1"/>
<sequence length="940" mass="104697">MVGVQPTLQAFLGRGTPSSTSTTNTPEREPKRARIESLEKWRYQGEATLPSSSSASERRVPDASQGSSIVQPPHAASPPKDKVKYSPLEEQILQLKAQHPELLLMVEVGYKMKMYEADAHVASQILQIACYQEKNLMAAMIPVQRMNFHIKRLLAAGYKVGVCRQTQTRALKAATEKANKPFDRALTDIYTSSTWIDDLSTNDDSKDEQVLSAFVQGASTPTTKRFAMISVDMSSASVVYDEWEDDVLCSELETRVTHLRPRDVVLSSSTDERTKHLLRTFLDENARIEQQEIPANIPTLFADHLSPPTLAWAMDQSSLLQHTLALVLAFASFYRRTAALKHVSQYTPFSDLSSMRIPAASLYHLELFQNTTDGCVHGSLFWLMNECQTAMGRRILRKWIRCPLRSPAAIAQRADAVELLRARRLPILHRAISLLSHLPDLERGLVRLLYKLIQPTELATILLSLHRISHEFQGSSINTGSTLLDTLLSDLCVARDDISEWLHAIHIPSARQNDKVSLYSNPNQYPAMVVMQRAIEEDEKALQEHLGEIRRVLKRPSLQYLSVSGEENLIEVRYADVKSIPTDWVRVNATQRAVRFRSPVTVQLIRQREQHRELLRKAANESYISFITDLGASYLDLRRIVHAVACFDALYSLAMVASRPGYARPSIEANDDVNVLQLNQFRHPVTEALCSSYVPNDLTMGGSEAPRGVLITGSNMGGKSSTIRAIAVITIMAQMGSFVPCVSARLSCLDAVVTRMGARDDISRGKSTFMVEAEETAHILRTATPHTLVLLDEFGRGTSTFDGSALAEAVLRSFLDRGTEMPKLLFITHYLSLTHLVKIYPTLLTNKHMAVQASTSDYAAPSVVFLHKLLDGAASQSFGIHVAGMAGLPATITQQAWEIASSMEARHAQALRTTLARQCLRAIYQNNTSVLQCLHQQILP</sequence>
<dbReference type="OrthoDB" id="121051at2759"/>
<dbReference type="InterPro" id="IPR000432">
    <property type="entry name" value="DNA_mismatch_repair_MutS_C"/>
</dbReference>
<dbReference type="GO" id="GO:0030983">
    <property type="term" value="F:mismatched DNA binding"/>
    <property type="evidence" value="ECO:0007669"/>
    <property type="project" value="InterPro"/>
</dbReference>
<feature type="domain" description="DNA mismatch repair proteins mutS family" evidence="9">
    <location>
        <begin position="787"/>
        <end position="803"/>
    </location>
</feature>
<dbReference type="SUPFAM" id="SSF55271">
    <property type="entry name" value="DNA repair protein MutS, domain I"/>
    <property type="match status" value="1"/>
</dbReference>
<dbReference type="EMBL" id="LGAV01000005">
    <property type="protein sequence ID" value="KOS13886.1"/>
    <property type="molecule type" value="Genomic_DNA"/>
</dbReference>
<dbReference type="SUPFAM" id="SSF48334">
    <property type="entry name" value="DNA repair protein MutS, domain III"/>
    <property type="match status" value="1"/>
</dbReference>
<dbReference type="SMART" id="SM00534">
    <property type="entry name" value="MUTSac"/>
    <property type="match status" value="1"/>
</dbReference>
<dbReference type="SMART" id="SM00533">
    <property type="entry name" value="MUTSd"/>
    <property type="match status" value="1"/>
</dbReference>
<name>A0A0M8MJS1_9BASI</name>
<dbReference type="Pfam" id="PF05188">
    <property type="entry name" value="MutS_II"/>
    <property type="match status" value="1"/>
</dbReference>
<dbReference type="GO" id="GO:0140664">
    <property type="term" value="F:ATP-dependent DNA damage sensor activity"/>
    <property type="evidence" value="ECO:0007669"/>
    <property type="project" value="InterPro"/>
</dbReference>
<evidence type="ECO:0000256" key="7">
    <source>
        <dbReference type="ARBA" id="ARBA00029792"/>
    </source>
</evidence>
<dbReference type="SUPFAM" id="SSF52540">
    <property type="entry name" value="P-loop containing nucleoside triphosphate hydrolases"/>
    <property type="match status" value="1"/>
</dbReference>
<dbReference type="Gene3D" id="3.30.420.110">
    <property type="entry name" value="MutS, connector domain"/>
    <property type="match status" value="1"/>
</dbReference>
<dbReference type="VEuPathDB" id="FungiDB:Malapachy_1869"/>
<dbReference type="GO" id="GO:0006298">
    <property type="term" value="P:mismatch repair"/>
    <property type="evidence" value="ECO:0007669"/>
    <property type="project" value="InterPro"/>
</dbReference>
<dbReference type="InterPro" id="IPR036187">
    <property type="entry name" value="DNA_mismatch_repair_MutS_sf"/>
</dbReference>
<evidence type="ECO:0000256" key="6">
    <source>
        <dbReference type="ARBA" id="ARBA00023204"/>
    </source>
</evidence>
<dbReference type="InterPro" id="IPR007696">
    <property type="entry name" value="DNA_mismatch_repair_MutS_core"/>
</dbReference>
<dbReference type="InterPro" id="IPR045076">
    <property type="entry name" value="MutS"/>
</dbReference>
<dbReference type="Pfam" id="PF00488">
    <property type="entry name" value="MutS_V"/>
    <property type="match status" value="1"/>
</dbReference>
<dbReference type="InterPro" id="IPR007695">
    <property type="entry name" value="DNA_mismatch_repair_MutS-lik_N"/>
</dbReference>
<feature type="compositionally biased region" description="Basic and acidic residues" evidence="8">
    <location>
        <begin position="26"/>
        <end position="43"/>
    </location>
</feature>
<evidence type="ECO:0000259" key="9">
    <source>
        <dbReference type="PROSITE" id="PS00486"/>
    </source>
</evidence>
<evidence type="ECO:0000256" key="1">
    <source>
        <dbReference type="ARBA" id="ARBA00007094"/>
    </source>
</evidence>
<dbReference type="GO" id="GO:0005634">
    <property type="term" value="C:nucleus"/>
    <property type="evidence" value="ECO:0007669"/>
    <property type="project" value="TreeGrafter"/>
</dbReference>
<dbReference type="Proteomes" id="UP000037751">
    <property type="component" value="Unassembled WGS sequence"/>
</dbReference>
<evidence type="ECO:0000313" key="11">
    <source>
        <dbReference type="Proteomes" id="UP000037751"/>
    </source>
</evidence>
<keyword evidence="6" id="KW-0234">DNA repair</keyword>
<keyword evidence="11" id="KW-1185">Reference proteome</keyword>
<keyword evidence="3" id="KW-0227">DNA damage</keyword>
<evidence type="ECO:0000256" key="5">
    <source>
        <dbReference type="ARBA" id="ARBA00023125"/>
    </source>
</evidence>
<dbReference type="InterPro" id="IPR036678">
    <property type="entry name" value="MutS_con_dom_sf"/>
</dbReference>
<evidence type="ECO:0000313" key="10">
    <source>
        <dbReference type="EMBL" id="KOS13886.1"/>
    </source>
</evidence>
<dbReference type="AlphaFoldDB" id="A0A0M8MJS1"/>
<dbReference type="InterPro" id="IPR027417">
    <property type="entry name" value="P-loop_NTPase"/>
</dbReference>
<dbReference type="RefSeq" id="XP_017991518.1">
    <property type="nucleotide sequence ID" value="XM_018136365.1"/>
</dbReference>
<comment type="similarity">
    <text evidence="1">Belongs to the DNA mismatch repair MutS family. MSH3 subfamily.</text>
</comment>
<dbReference type="Gene3D" id="3.40.50.300">
    <property type="entry name" value="P-loop containing nucleotide triphosphate hydrolases"/>
    <property type="match status" value="1"/>
</dbReference>
<gene>
    <name evidence="10" type="ORF">Malapachy_1869</name>
</gene>
<protein>
    <recommendedName>
        <fullName evidence="7">MutS protein homolog 3</fullName>
    </recommendedName>
</protein>
<keyword evidence="5" id="KW-0238">DNA-binding</keyword>
<evidence type="ECO:0000256" key="4">
    <source>
        <dbReference type="ARBA" id="ARBA00022840"/>
    </source>
</evidence>
<proteinExistence type="inferred from homology"/>
<dbReference type="PIRSF" id="PIRSF037677">
    <property type="entry name" value="DNA_mis_repair_Msh6"/>
    <property type="match status" value="1"/>
</dbReference>
<dbReference type="GeneID" id="28728240"/>
<feature type="region of interest" description="Disordered" evidence="8">
    <location>
        <begin position="1"/>
        <end position="82"/>
    </location>
</feature>
<dbReference type="Gene3D" id="1.10.1420.10">
    <property type="match status" value="2"/>
</dbReference>
<comment type="caution">
    <text evidence="10">The sequence shown here is derived from an EMBL/GenBank/DDBJ whole genome shotgun (WGS) entry which is preliminary data.</text>
</comment>
<keyword evidence="2" id="KW-0547">Nucleotide-binding</keyword>
<dbReference type="GO" id="GO:0005524">
    <property type="term" value="F:ATP binding"/>
    <property type="evidence" value="ECO:0007669"/>
    <property type="project" value="UniProtKB-KW"/>
</dbReference>
<dbReference type="InterPro" id="IPR007860">
    <property type="entry name" value="DNA_mmatch_repair_MutS_con_dom"/>
</dbReference>
<dbReference type="Gene3D" id="3.40.1170.10">
    <property type="entry name" value="DNA repair protein MutS, domain I"/>
    <property type="match status" value="1"/>
</dbReference>
<evidence type="ECO:0000256" key="2">
    <source>
        <dbReference type="ARBA" id="ARBA00022741"/>
    </source>
</evidence>
<dbReference type="Pfam" id="PF05192">
    <property type="entry name" value="MutS_III"/>
    <property type="match status" value="1"/>
</dbReference>
<dbReference type="InterPro" id="IPR016151">
    <property type="entry name" value="DNA_mismatch_repair_MutS_N"/>
</dbReference>
<dbReference type="PANTHER" id="PTHR11361:SF150">
    <property type="entry name" value="DNA MISMATCH REPAIR PROTEIN MSH6"/>
    <property type="match status" value="1"/>
</dbReference>